<proteinExistence type="predicted"/>
<organism evidence="3 4">
    <name type="scientific">Chlorella vulgaris</name>
    <name type="common">Green alga</name>
    <dbReference type="NCBI Taxonomy" id="3077"/>
    <lineage>
        <taxon>Eukaryota</taxon>
        <taxon>Viridiplantae</taxon>
        <taxon>Chlorophyta</taxon>
        <taxon>core chlorophytes</taxon>
        <taxon>Trebouxiophyceae</taxon>
        <taxon>Chlorellales</taxon>
        <taxon>Chlorellaceae</taxon>
        <taxon>Chlorella clade</taxon>
        <taxon>Chlorella</taxon>
    </lineage>
</organism>
<evidence type="ECO:0000313" key="4">
    <source>
        <dbReference type="Proteomes" id="UP001055712"/>
    </source>
</evidence>
<dbReference type="Proteomes" id="UP001055712">
    <property type="component" value="Unassembled WGS sequence"/>
</dbReference>
<gene>
    <name evidence="3" type="ORF">D9Q98_005440</name>
</gene>
<dbReference type="OrthoDB" id="10477022at2759"/>
<comment type="caution">
    <text evidence="3">The sequence shown here is derived from an EMBL/GenBank/DDBJ whole genome shotgun (WGS) entry which is preliminary data.</text>
</comment>
<sequence>MSRSLALTLCLALTAAGSAAALSPLFACADLPANWGNDSDENDNNNDNGPWADLSADPSSAVYAQIYSTFESRYSNAPLNAAWTPCATPEPSAVGCQQTAGQGMNYALQVNFTCPGTAGDEVTLGMTVDVNTYSQYINVDDMDVEFIAVNGEIVEGNIDESEWYEANDNIWGDWYSFNNNNNDNNNENENDNDSDDDNNNDNGYIGSQFAAIGQAAGSGQISGEQAGEMFREQGEAMG</sequence>
<name>A0A9D4TMQ8_CHLVU</name>
<feature type="region of interest" description="Disordered" evidence="1">
    <location>
        <begin position="180"/>
        <end position="238"/>
    </location>
</feature>
<evidence type="ECO:0000313" key="3">
    <source>
        <dbReference type="EMBL" id="KAI3429345.1"/>
    </source>
</evidence>
<reference evidence="3" key="2">
    <citation type="submission" date="2020-11" db="EMBL/GenBank/DDBJ databases">
        <authorList>
            <person name="Cecchin M."/>
            <person name="Marcolungo L."/>
            <person name="Rossato M."/>
            <person name="Girolomoni L."/>
            <person name="Cosentino E."/>
            <person name="Cuine S."/>
            <person name="Li-Beisson Y."/>
            <person name="Delledonne M."/>
            <person name="Ballottari M."/>
        </authorList>
    </citation>
    <scope>NUCLEOTIDE SEQUENCE</scope>
    <source>
        <strain evidence="3">211/11P</strain>
        <tissue evidence="3">Whole cell</tissue>
    </source>
</reference>
<protein>
    <submittedName>
        <fullName evidence="3">Uncharacterized protein</fullName>
    </submittedName>
</protein>
<feature type="compositionally biased region" description="Acidic residues" evidence="1">
    <location>
        <begin position="186"/>
        <end position="199"/>
    </location>
</feature>
<dbReference type="AlphaFoldDB" id="A0A9D4TMQ8"/>
<evidence type="ECO:0000256" key="1">
    <source>
        <dbReference type="SAM" id="MobiDB-lite"/>
    </source>
</evidence>
<reference evidence="3" key="1">
    <citation type="journal article" date="2019" name="Plant J.">
        <title>Chlorella vulgaris genome assembly and annotation reveals the molecular basis for metabolic acclimation to high light conditions.</title>
        <authorList>
            <person name="Cecchin M."/>
            <person name="Marcolungo L."/>
            <person name="Rossato M."/>
            <person name="Girolomoni L."/>
            <person name="Cosentino E."/>
            <person name="Cuine S."/>
            <person name="Li-Beisson Y."/>
            <person name="Delledonne M."/>
            <person name="Ballottari M."/>
        </authorList>
    </citation>
    <scope>NUCLEOTIDE SEQUENCE</scope>
    <source>
        <strain evidence="3">211/11P</strain>
    </source>
</reference>
<feature type="compositionally biased region" description="Low complexity" evidence="1">
    <location>
        <begin position="200"/>
        <end position="227"/>
    </location>
</feature>
<feature type="signal peptide" evidence="2">
    <location>
        <begin position="1"/>
        <end position="21"/>
    </location>
</feature>
<accession>A0A9D4TMQ8</accession>
<dbReference type="EMBL" id="SIDB01000008">
    <property type="protein sequence ID" value="KAI3429345.1"/>
    <property type="molecule type" value="Genomic_DNA"/>
</dbReference>
<feature type="chain" id="PRO_5038891109" evidence="2">
    <location>
        <begin position="22"/>
        <end position="238"/>
    </location>
</feature>
<keyword evidence="4" id="KW-1185">Reference proteome</keyword>
<evidence type="ECO:0000256" key="2">
    <source>
        <dbReference type="SAM" id="SignalP"/>
    </source>
</evidence>
<keyword evidence="2" id="KW-0732">Signal</keyword>
<feature type="compositionally biased region" description="Basic and acidic residues" evidence="1">
    <location>
        <begin position="229"/>
        <end position="238"/>
    </location>
</feature>